<organism evidence="1 2">
    <name type="scientific">Zymoseptoria tritici (strain ST99CH_3D7)</name>
    <dbReference type="NCBI Taxonomy" id="1276538"/>
    <lineage>
        <taxon>Eukaryota</taxon>
        <taxon>Fungi</taxon>
        <taxon>Dikarya</taxon>
        <taxon>Ascomycota</taxon>
        <taxon>Pezizomycotina</taxon>
        <taxon>Dothideomycetes</taxon>
        <taxon>Dothideomycetidae</taxon>
        <taxon>Mycosphaerellales</taxon>
        <taxon>Mycosphaerellaceae</taxon>
        <taxon>Zymoseptoria</taxon>
    </lineage>
</organism>
<keyword evidence="2" id="KW-1185">Reference proteome</keyword>
<dbReference type="Proteomes" id="UP000215127">
    <property type="component" value="Chromosome 3"/>
</dbReference>
<evidence type="ECO:0000313" key="1">
    <source>
        <dbReference type="EMBL" id="SMQ48571.1"/>
    </source>
</evidence>
<accession>A0A1X7RMY2</accession>
<evidence type="ECO:0000313" key="2">
    <source>
        <dbReference type="Proteomes" id="UP000215127"/>
    </source>
</evidence>
<name>A0A1X7RMY2_ZYMT9</name>
<gene>
    <name evidence="1" type="ORF">ZT3D7_G3721</name>
</gene>
<sequence>MDPATIFTGIASAIKISIQIGETVAGIASAPREIRVAAAELRQVHSAVTDTRVVLKELAQIVARNAKPGLYARLKWTLLTGAEVDKCRQNIWNCTAILGLLVADARGYNIETRVRECVDILERNVSRSSVVIIWHVLTLRLECCWRTVSKSCMSEEREDVHCPGQGLKAIDANDDRQSESLEAMQLQTLLDSEADQGSKSIDDVASNSV</sequence>
<evidence type="ECO:0008006" key="3">
    <source>
        <dbReference type="Google" id="ProtNLM"/>
    </source>
</evidence>
<dbReference type="EMBL" id="LT853694">
    <property type="protein sequence ID" value="SMQ48571.1"/>
    <property type="molecule type" value="Genomic_DNA"/>
</dbReference>
<proteinExistence type="predicted"/>
<protein>
    <recommendedName>
        <fullName evidence="3">Fungal N-terminal domain-containing protein</fullName>
    </recommendedName>
</protein>
<dbReference type="AlphaFoldDB" id="A0A1X7RMY2"/>
<reference evidence="1 2" key="1">
    <citation type="submission" date="2016-06" db="EMBL/GenBank/DDBJ databases">
        <authorList>
            <person name="Kjaerup R.B."/>
            <person name="Dalgaard T.S."/>
            <person name="Juul-Madsen H.R."/>
        </authorList>
    </citation>
    <scope>NUCLEOTIDE SEQUENCE [LARGE SCALE GENOMIC DNA]</scope>
</reference>